<feature type="signal peptide" evidence="1">
    <location>
        <begin position="1"/>
        <end position="30"/>
    </location>
</feature>
<dbReference type="EMBL" id="JARVCO010000012">
    <property type="protein sequence ID" value="MDZ8120001.1"/>
    <property type="molecule type" value="Genomic_DNA"/>
</dbReference>
<evidence type="ECO:0000256" key="1">
    <source>
        <dbReference type="SAM" id="SignalP"/>
    </source>
</evidence>
<name>A0ABU5N0X8_9BACT</name>
<reference evidence="2 3" key="1">
    <citation type="journal article" date="2024" name="Appl. Environ. Microbiol.">
        <title>Pontiella agarivorans sp. nov., a novel marine anaerobic bacterium capable of degrading macroalgal polysaccharides and fixing nitrogen.</title>
        <authorList>
            <person name="Liu N."/>
            <person name="Kivenson V."/>
            <person name="Peng X."/>
            <person name="Cui Z."/>
            <person name="Lankiewicz T.S."/>
            <person name="Gosselin K.M."/>
            <person name="English C.J."/>
            <person name="Blair E.M."/>
            <person name="O'Malley M.A."/>
            <person name="Valentine D.L."/>
        </authorList>
    </citation>
    <scope>NUCLEOTIDE SEQUENCE [LARGE SCALE GENOMIC DNA]</scope>
    <source>
        <strain evidence="2 3">NLcol2</strain>
    </source>
</reference>
<evidence type="ECO:0000313" key="2">
    <source>
        <dbReference type="EMBL" id="MDZ8120001.1"/>
    </source>
</evidence>
<dbReference type="RefSeq" id="WP_322609780.1">
    <property type="nucleotide sequence ID" value="NZ_JARVCO010000012.1"/>
</dbReference>
<comment type="caution">
    <text evidence="2">The sequence shown here is derived from an EMBL/GenBank/DDBJ whole genome shotgun (WGS) entry which is preliminary data.</text>
</comment>
<gene>
    <name evidence="2" type="ORF">P9H32_15325</name>
</gene>
<evidence type="ECO:0000313" key="3">
    <source>
        <dbReference type="Proteomes" id="UP001290861"/>
    </source>
</evidence>
<dbReference type="InterPro" id="IPR013785">
    <property type="entry name" value="Aldolase_TIM"/>
</dbReference>
<keyword evidence="1" id="KW-0732">Signal</keyword>
<organism evidence="2 3">
    <name type="scientific">Pontiella agarivorans</name>
    <dbReference type="NCBI Taxonomy" id="3038953"/>
    <lineage>
        <taxon>Bacteria</taxon>
        <taxon>Pseudomonadati</taxon>
        <taxon>Kiritimatiellota</taxon>
        <taxon>Kiritimatiellia</taxon>
        <taxon>Kiritimatiellales</taxon>
        <taxon>Pontiellaceae</taxon>
        <taxon>Pontiella</taxon>
    </lineage>
</organism>
<accession>A0ABU5N0X8</accession>
<proteinExistence type="predicted"/>
<keyword evidence="3" id="KW-1185">Reference proteome</keyword>
<feature type="chain" id="PRO_5046001196" description="Glycosyl hydrolase-like 10 domain-containing protein" evidence="1">
    <location>
        <begin position="31"/>
        <end position="812"/>
    </location>
</feature>
<dbReference type="Gene3D" id="3.20.20.70">
    <property type="entry name" value="Aldolase class I"/>
    <property type="match status" value="1"/>
</dbReference>
<protein>
    <recommendedName>
        <fullName evidence="4">Glycosyl hydrolase-like 10 domain-containing protein</fullName>
    </recommendedName>
</protein>
<evidence type="ECO:0008006" key="4">
    <source>
        <dbReference type="Google" id="ProtNLM"/>
    </source>
</evidence>
<dbReference type="Proteomes" id="UP001290861">
    <property type="component" value="Unassembled WGS sequence"/>
</dbReference>
<sequence length="812" mass="91270">MKCTKRKRKHSLAKQIVLLLCVPLSLTLQAEAVSFHEQTLDNGLISVAFDYKAATFSIQDAKSSEPLLSDARFALPSGEAPASVKVMRVDDVQDALGHGKRVILEVMDWNLLRYGSYHGSGPKPPQHLFSYTLYENNPALVIGFGMKAPHYISMRLMKSQPLAGGRLFDGRPMTELITLNGTAGSEPTLVKKGLSRISVNSLMLTTRVDGERRSVVWGGLSYSDFAMIATLRDGSPGFFAEDPVGRLVDREETYLARDTFYLDVYTREPFDALERYGRTMRLANHAKPNVYDFPILCGWSVGHMSKLPGVNNSAKLVEELAAANACGLTRYTQVALRLEPDKYHFDTEQGWWDDEHMRKFGHLVPPYETIASWSDALTASNGVPYIYMQLGMPSDDFVREFPQYMLFNDGSDVDRKKYGKGIVKKGVHLKHSHHEPYVTYDYTDKEFSKHFLKVWSKLRADGIRGVKVDYPVTAWCAEGGFDDRYATCNSAYRRAFALLREAMGEDGLIDERNLGCSGRPCLDVTAGLVDTQRTWWDSNKFEPEMTSRSGLRWYKNRTVFNYYSDTKALHNLSKEIQQSLITMNFLTSGRLDLSTSFSLFTPEITRIVSRSYPHYREPITARPLDAFTGVRDPQVYDLELTPDWHQIALYNTGKKTRKVSTAISGERIGNAVGLDPSEDYHAYEFWTDTYLGKLPGTARLEWELNPNCCAMISLRKARPHPQVISTDRHLLQGWVDLKNVQWDSTTKVLSGTAHVIGGEPFRIVVADNGGNVSEATAKGGDVERLPHAVAGLTSLTLTASVNSDVEWALNYR</sequence>